<feature type="compositionally biased region" description="Low complexity" evidence="8">
    <location>
        <begin position="310"/>
        <end position="322"/>
    </location>
</feature>
<comment type="caution">
    <text evidence="11">The sequence shown here is derived from an EMBL/GenBank/DDBJ whole genome shotgun (WGS) entry which is preliminary data.</text>
</comment>
<keyword evidence="4" id="KW-0064">Aspartyl protease</keyword>
<dbReference type="EMBL" id="AXCR01000007">
    <property type="protein sequence ID" value="KJR84463.1"/>
    <property type="molecule type" value="Genomic_DNA"/>
</dbReference>
<feature type="region of interest" description="Disordered" evidence="8">
    <location>
        <begin position="301"/>
        <end position="322"/>
    </location>
</feature>
<dbReference type="InterPro" id="IPR021109">
    <property type="entry name" value="Peptidase_aspartic_dom_sf"/>
</dbReference>
<comment type="similarity">
    <text evidence="1">Belongs to the peptidase A1 family.</text>
</comment>
<keyword evidence="2" id="KW-0645">Protease</keyword>
<dbReference type="SUPFAM" id="SSF50630">
    <property type="entry name" value="Acid proteases"/>
    <property type="match status" value="1"/>
</dbReference>
<dbReference type="GO" id="GO:0006508">
    <property type="term" value="P:proteolysis"/>
    <property type="evidence" value="ECO:0007669"/>
    <property type="project" value="UniProtKB-KW"/>
</dbReference>
<evidence type="ECO:0000313" key="11">
    <source>
        <dbReference type="EMBL" id="KJR84463.1"/>
    </source>
</evidence>
<dbReference type="InterPro" id="IPR033121">
    <property type="entry name" value="PEPTIDASE_A1"/>
</dbReference>
<evidence type="ECO:0000256" key="7">
    <source>
        <dbReference type="PIRSR" id="PIRSR601461-1"/>
    </source>
</evidence>
<accession>A0A0F2M443</accession>
<dbReference type="PRINTS" id="PR00792">
    <property type="entry name" value="PEPSIN"/>
</dbReference>
<dbReference type="AlphaFoldDB" id="A0A0F2M443"/>
<dbReference type="MEROPS" id="A01.019"/>
<dbReference type="GO" id="GO:0004190">
    <property type="term" value="F:aspartic-type endopeptidase activity"/>
    <property type="evidence" value="ECO:0007669"/>
    <property type="project" value="UniProtKB-KW"/>
</dbReference>
<feature type="active site" evidence="7">
    <location>
        <position position="340"/>
    </location>
</feature>
<dbReference type="Proteomes" id="UP000033710">
    <property type="component" value="Unassembled WGS sequence"/>
</dbReference>
<dbReference type="KEGG" id="ssck:SPSK_09135"/>
<dbReference type="Gene3D" id="2.40.70.10">
    <property type="entry name" value="Acid Proteases"/>
    <property type="match status" value="2"/>
</dbReference>
<dbReference type="VEuPathDB" id="FungiDB:SPSK_09135"/>
<dbReference type="Pfam" id="PF00026">
    <property type="entry name" value="Asp"/>
    <property type="match status" value="1"/>
</dbReference>
<reference evidence="11 12" key="2">
    <citation type="journal article" date="2015" name="Eukaryot. Cell">
        <title>Asexual propagation of a virulent clone complex in a human and feline outbreak of sporotrichosis.</title>
        <authorList>
            <person name="Teixeira Mde M."/>
            <person name="Rodrigues A.M."/>
            <person name="Tsui C.K."/>
            <person name="de Almeida L.G."/>
            <person name="Van Diepeningen A.D."/>
            <person name="van den Ende B.G."/>
            <person name="Fernandes G.F."/>
            <person name="Kano R."/>
            <person name="Hamelin R.C."/>
            <person name="Lopes-Bezerra L.M."/>
            <person name="Vasconcelos A.T."/>
            <person name="de Hoog S."/>
            <person name="de Camargo Z.P."/>
            <person name="Felipe M.S."/>
        </authorList>
    </citation>
    <scope>NUCLEOTIDE SEQUENCE [LARGE SCALE GENOMIC DNA]</scope>
    <source>
        <strain evidence="11 12">1099-18</strain>
    </source>
</reference>
<dbReference type="PANTHER" id="PTHR47965:SF12">
    <property type="entry name" value="ASPARTIC PROTEINASE 3-RELATED"/>
    <property type="match status" value="1"/>
</dbReference>
<evidence type="ECO:0000256" key="3">
    <source>
        <dbReference type="ARBA" id="ARBA00022729"/>
    </source>
</evidence>
<evidence type="ECO:0000256" key="5">
    <source>
        <dbReference type="ARBA" id="ARBA00022801"/>
    </source>
</evidence>
<evidence type="ECO:0000313" key="12">
    <source>
        <dbReference type="Proteomes" id="UP000033710"/>
    </source>
</evidence>
<dbReference type="PROSITE" id="PS51767">
    <property type="entry name" value="PEPTIDASE_A1"/>
    <property type="match status" value="1"/>
</dbReference>
<evidence type="ECO:0000256" key="2">
    <source>
        <dbReference type="ARBA" id="ARBA00022670"/>
    </source>
</evidence>
<dbReference type="GeneID" id="27670991"/>
<protein>
    <recommendedName>
        <fullName evidence="10">Peptidase A1 domain-containing protein</fullName>
    </recommendedName>
</protein>
<gene>
    <name evidence="11" type="ORF">SPSK_09135</name>
</gene>
<evidence type="ECO:0000256" key="6">
    <source>
        <dbReference type="ARBA" id="ARBA00023145"/>
    </source>
</evidence>
<dbReference type="InterPro" id="IPR001461">
    <property type="entry name" value="Aspartic_peptidase_A1"/>
</dbReference>
<name>A0A0F2M443_SPOSC</name>
<evidence type="ECO:0000256" key="4">
    <source>
        <dbReference type="ARBA" id="ARBA00022750"/>
    </source>
</evidence>
<organism evidence="11 12">
    <name type="scientific">Sporothrix schenckii 1099-18</name>
    <dbReference type="NCBI Taxonomy" id="1397361"/>
    <lineage>
        <taxon>Eukaryota</taxon>
        <taxon>Fungi</taxon>
        <taxon>Dikarya</taxon>
        <taxon>Ascomycota</taxon>
        <taxon>Pezizomycotina</taxon>
        <taxon>Sordariomycetes</taxon>
        <taxon>Sordariomycetidae</taxon>
        <taxon>Ophiostomatales</taxon>
        <taxon>Ophiostomataceae</taxon>
        <taxon>Sporothrix</taxon>
    </lineage>
</organism>
<feature type="region of interest" description="Disordered" evidence="8">
    <location>
        <begin position="23"/>
        <end position="45"/>
    </location>
</feature>
<evidence type="ECO:0000259" key="10">
    <source>
        <dbReference type="PROSITE" id="PS51767"/>
    </source>
</evidence>
<feature type="chain" id="PRO_5002454770" description="Peptidase A1 domain-containing protein" evidence="9">
    <location>
        <begin position="21"/>
        <end position="509"/>
    </location>
</feature>
<proteinExistence type="inferred from homology"/>
<keyword evidence="3 9" id="KW-0732">Signal</keyword>
<dbReference type="PANTHER" id="PTHR47965">
    <property type="entry name" value="ASPARTYL PROTEASE-RELATED"/>
    <property type="match status" value="1"/>
</dbReference>
<feature type="domain" description="Peptidase A1" evidence="10">
    <location>
        <begin position="97"/>
        <end position="480"/>
    </location>
</feature>
<evidence type="ECO:0000256" key="1">
    <source>
        <dbReference type="ARBA" id="ARBA00007447"/>
    </source>
</evidence>
<reference evidence="11 12" key="1">
    <citation type="journal article" date="2014" name="BMC Genomics">
        <title>Comparative genomics of the major fungal agents of human and animal Sporotrichosis: Sporothrix schenckii and Sporothrix brasiliensis.</title>
        <authorList>
            <person name="Teixeira M.M."/>
            <person name="de Almeida L.G."/>
            <person name="Kubitschek-Barreira P."/>
            <person name="Alves F.L."/>
            <person name="Kioshima E.S."/>
            <person name="Abadio A.K."/>
            <person name="Fernandes L."/>
            <person name="Derengowski L.S."/>
            <person name="Ferreira K.S."/>
            <person name="Souza R.C."/>
            <person name="Ruiz J.C."/>
            <person name="de Andrade N.C."/>
            <person name="Paes H.C."/>
            <person name="Nicola A.M."/>
            <person name="Albuquerque P."/>
            <person name="Gerber A.L."/>
            <person name="Martins V.P."/>
            <person name="Peconick L.D."/>
            <person name="Neto A.V."/>
            <person name="Chaucanez C.B."/>
            <person name="Silva P.A."/>
            <person name="Cunha O.L."/>
            <person name="de Oliveira F.F."/>
            <person name="dos Santos T.C."/>
            <person name="Barros A.L."/>
            <person name="Soares M.A."/>
            <person name="de Oliveira L.M."/>
            <person name="Marini M.M."/>
            <person name="Villalobos-Duno H."/>
            <person name="Cunha M.M."/>
            <person name="de Hoog S."/>
            <person name="da Silveira J.F."/>
            <person name="Henrissat B."/>
            <person name="Nino-Vega G.A."/>
            <person name="Cisalpino P.S."/>
            <person name="Mora-Montes H.M."/>
            <person name="Almeida S.R."/>
            <person name="Stajich J.E."/>
            <person name="Lopes-Bezerra L.M."/>
            <person name="Vasconcelos A.T."/>
            <person name="Felipe M.S."/>
        </authorList>
    </citation>
    <scope>NUCLEOTIDE SEQUENCE [LARGE SCALE GENOMIC DNA]</scope>
    <source>
        <strain evidence="11 12">1099-18</strain>
    </source>
</reference>
<keyword evidence="6" id="KW-0865">Zymogen</keyword>
<sequence length="509" mass="53201">MAPLVQLLASLLLALPLATAVPASSPSSSPSSSSSTPNGVVSMPLRRVVGPRPDAVVGARRAAMMAQPWTAAEKAAQKHEAAPAPPRQALIDRNEYYLADLAIGTPPQPVSLLVDTGGWVTWVNPDCARAVREAECSALPAYNLSLSSPPPTAVHDLDQIVYYGDVSMGAALEGYADVFTWGNATHVRQPFGVANETVGLTTGILALAPDASAGFNSAVSNLSVVATLAQQGVIASRVFSLAFGRGLVAVAQHVGHLVFGGVDRNQFRGPLGRTPILPRDDSVDGWRYWLAVTEVRHNKPGGRNATAKWTTPAAQRTTTATTTTTTTTVIPSGHASYMVDSGTTGIYVPRSAYDAIMLDANLTRNPLRFEGFPDVDCKMADLPGSLSFTFAPVASANKSAAANVTNSSTPAAPVTIDVPYSVLIHPERNLITNDTSMCFFGLSSGGPADDDGDIFPILGVEFFKAAYAVFDWDNQEVSLAQGASCGSEPDLVPVGKGPNAVPSVTGNCK</sequence>
<dbReference type="RefSeq" id="XP_016587139.1">
    <property type="nucleotide sequence ID" value="XM_016735714.1"/>
</dbReference>
<feature type="active site" evidence="7">
    <location>
        <position position="115"/>
    </location>
</feature>
<evidence type="ECO:0000256" key="8">
    <source>
        <dbReference type="SAM" id="MobiDB-lite"/>
    </source>
</evidence>
<dbReference type="OrthoDB" id="771136at2759"/>
<feature type="compositionally biased region" description="Low complexity" evidence="8">
    <location>
        <begin position="23"/>
        <end position="37"/>
    </location>
</feature>
<feature type="signal peptide" evidence="9">
    <location>
        <begin position="1"/>
        <end position="20"/>
    </location>
</feature>
<keyword evidence="5" id="KW-0378">Hydrolase</keyword>
<evidence type="ECO:0000256" key="9">
    <source>
        <dbReference type="SAM" id="SignalP"/>
    </source>
</evidence>